<comment type="subcellular location">
    <subcellularLocation>
        <location evidence="1">Cytoplasm</location>
    </subcellularLocation>
</comment>
<dbReference type="Pfam" id="PF03951">
    <property type="entry name" value="Gln-synt_N"/>
    <property type="match status" value="1"/>
</dbReference>
<organism evidence="17 18">
    <name type="scientific">Alicyclobacillus fastidiosus</name>
    <dbReference type="NCBI Taxonomy" id="392011"/>
    <lineage>
        <taxon>Bacteria</taxon>
        <taxon>Bacillati</taxon>
        <taxon>Bacillota</taxon>
        <taxon>Bacilli</taxon>
        <taxon>Bacillales</taxon>
        <taxon>Alicyclobacillaceae</taxon>
        <taxon>Alicyclobacillus</taxon>
    </lineage>
</organism>
<dbReference type="Pfam" id="PF00120">
    <property type="entry name" value="Gln-synt_C"/>
    <property type="match status" value="1"/>
</dbReference>
<dbReference type="InterPro" id="IPR027302">
    <property type="entry name" value="Gln_synth_N_conserv_site"/>
</dbReference>
<dbReference type="InterPro" id="IPR008146">
    <property type="entry name" value="Gln_synth_cat_dom"/>
</dbReference>
<name>A0ABY6ZHW2_9BACL</name>
<dbReference type="InterPro" id="IPR008147">
    <property type="entry name" value="Gln_synt_N"/>
</dbReference>
<keyword evidence="6 17" id="KW-0436">Ligase</keyword>
<evidence type="ECO:0000256" key="1">
    <source>
        <dbReference type="ARBA" id="ARBA00004496"/>
    </source>
</evidence>
<keyword evidence="7" id="KW-0479">Metal-binding</keyword>
<evidence type="ECO:0000256" key="6">
    <source>
        <dbReference type="ARBA" id="ARBA00022598"/>
    </source>
</evidence>
<evidence type="ECO:0000259" key="15">
    <source>
        <dbReference type="PROSITE" id="PS51986"/>
    </source>
</evidence>
<evidence type="ECO:0000256" key="9">
    <source>
        <dbReference type="ARBA" id="ARBA00022840"/>
    </source>
</evidence>
<dbReference type="PROSITE" id="PS00180">
    <property type="entry name" value="GLNA_1"/>
    <property type="match status" value="1"/>
</dbReference>
<protein>
    <recommendedName>
        <fullName evidence="4">Glutamine synthetase</fullName>
        <ecNumber evidence="3">6.3.1.2</ecNumber>
    </recommendedName>
    <alternativeName>
        <fullName evidence="11">Glutamate--ammonia ligase</fullName>
    </alternativeName>
    <alternativeName>
        <fullName evidence="10">Glutamine synthetase I alpha</fullName>
    </alternativeName>
</protein>
<dbReference type="NCBIfam" id="TIGR00653">
    <property type="entry name" value="GlnA"/>
    <property type="match status" value="1"/>
</dbReference>
<evidence type="ECO:0000256" key="12">
    <source>
        <dbReference type="ARBA" id="ARBA00049436"/>
    </source>
</evidence>
<sequence length="447" mass="50397">MKNNIAKADILRQAFQDDIRYVRLQFTDLHGTLKNVEIPVNQLAEALDGKIMFDGSSIHGFVRIEESDMYLQPDLSTWLMLPFSPDGIKIARLICNISLPDGTPFSADPRGILQRVIHEAKELGFDEYRIGVELEFFLLKLDDRKKPTVQPNDQGGYFDIAPTDAGENCRRDIVLTLQQLGIAVASSHHETAPGQHEIDLHAADALTVADHITTLKMVARTISRIHGLHATFMPKPLQDEDGSGLHCHLSLGRSKENAFYHVGDQYHLSPVARSFIAGLLFHAPAITAITNPLVNSYKRLIPGYEAPAYTFWSTSHRMPFVRVPSATDTPTDTQIELRSPDASCNPYLAFAAILKAGLDGVSNRMCPPDPIHHSLVTMSEDERFQYQITPLPTSLEQAIEALEENEIIQDALGMHAFSHYLQAKLWEWEQYRKTVHPWELDHYLERY</sequence>
<evidence type="ECO:0000259" key="16">
    <source>
        <dbReference type="PROSITE" id="PS51987"/>
    </source>
</evidence>
<dbReference type="EC" id="6.3.1.2" evidence="3"/>
<gene>
    <name evidence="17" type="primary">glnA</name>
    <name evidence="17" type="ORF">NZD89_00915</name>
</gene>
<accession>A0ABY6ZHW2</accession>
<dbReference type="SMART" id="SM01230">
    <property type="entry name" value="Gln-synt_C"/>
    <property type="match status" value="1"/>
</dbReference>
<dbReference type="GO" id="GO:0004356">
    <property type="term" value="F:glutamine synthetase activity"/>
    <property type="evidence" value="ECO:0007669"/>
    <property type="project" value="UniProtKB-EC"/>
</dbReference>
<evidence type="ECO:0000256" key="10">
    <source>
        <dbReference type="ARBA" id="ARBA00030136"/>
    </source>
</evidence>
<dbReference type="InterPro" id="IPR004809">
    <property type="entry name" value="Gln_synth_I"/>
</dbReference>
<dbReference type="Gene3D" id="3.10.20.70">
    <property type="entry name" value="Glutamine synthetase, N-terminal domain"/>
    <property type="match status" value="1"/>
</dbReference>
<dbReference type="RefSeq" id="WP_268006006.1">
    <property type="nucleotide sequence ID" value="NZ_BSUT01000001.1"/>
</dbReference>
<dbReference type="PANTHER" id="PTHR43785:SF12">
    <property type="entry name" value="TYPE-1 GLUTAMINE SYNTHETASE 2"/>
    <property type="match status" value="1"/>
</dbReference>
<evidence type="ECO:0000313" key="17">
    <source>
        <dbReference type="EMBL" id="WAH42112.1"/>
    </source>
</evidence>
<comment type="catalytic activity">
    <reaction evidence="12">
        <text>L-glutamate + NH4(+) + ATP = L-glutamine + ADP + phosphate + H(+)</text>
        <dbReference type="Rhea" id="RHEA:16169"/>
        <dbReference type="ChEBI" id="CHEBI:15378"/>
        <dbReference type="ChEBI" id="CHEBI:28938"/>
        <dbReference type="ChEBI" id="CHEBI:29985"/>
        <dbReference type="ChEBI" id="CHEBI:30616"/>
        <dbReference type="ChEBI" id="CHEBI:43474"/>
        <dbReference type="ChEBI" id="CHEBI:58359"/>
        <dbReference type="ChEBI" id="CHEBI:456216"/>
        <dbReference type="EC" id="6.3.1.2"/>
    </reaction>
</comment>
<keyword evidence="5" id="KW-0963">Cytoplasm</keyword>
<evidence type="ECO:0000256" key="7">
    <source>
        <dbReference type="ARBA" id="ARBA00022723"/>
    </source>
</evidence>
<evidence type="ECO:0000313" key="18">
    <source>
        <dbReference type="Proteomes" id="UP001164761"/>
    </source>
</evidence>
<keyword evidence="9" id="KW-0067">ATP-binding</keyword>
<evidence type="ECO:0000256" key="4">
    <source>
        <dbReference type="ARBA" id="ARBA00021364"/>
    </source>
</evidence>
<evidence type="ECO:0000256" key="2">
    <source>
        <dbReference type="ARBA" id="ARBA00009897"/>
    </source>
</evidence>
<dbReference type="PROSITE" id="PS51986">
    <property type="entry name" value="GS_BETA_GRASP"/>
    <property type="match status" value="1"/>
</dbReference>
<proteinExistence type="inferred from homology"/>
<dbReference type="PROSITE" id="PS51987">
    <property type="entry name" value="GS_CATALYTIC"/>
    <property type="match status" value="1"/>
</dbReference>
<dbReference type="Proteomes" id="UP001164761">
    <property type="component" value="Chromosome"/>
</dbReference>
<keyword evidence="8" id="KW-0547">Nucleotide-binding</keyword>
<dbReference type="SUPFAM" id="SSF55931">
    <property type="entry name" value="Glutamine synthetase/guanido kinase"/>
    <property type="match status" value="1"/>
</dbReference>
<feature type="domain" description="GS beta-grasp" evidence="15">
    <location>
        <begin position="17"/>
        <end position="102"/>
    </location>
</feature>
<evidence type="ECO:0000256" key="14">
    <source>
        <dbReference type="RuleBase" id="RU000384"/>
    </source>
</evidence>
<keyword evidence="18" id="KW-1185">Reference proteome</keyword>
<evidence type="ECO:0000256" key="8">
    <source>
        <dbReference type="ARBA" id="ARBA00022741"/>
    </source>
</evidence>
<evidence type="ECO:0000256" key="5">
    <source>
        <dbReference type="ARBA" id="ARBA00022490"/>
    </source>
</evidence>
<comment type="similarity">
    <text evidence="2 13 14">Belongs to the glutamine synthetase family.</text>
</comment>
<dbReference type="SUPFAM" id="SSF54368">
    <property type="entry name" value="Glutamine synthetase, N-terminal domain"/>
    <property type="match status" value="1"/>
</dbReference>
<dbReference type="Gene3D" id="3.30.590.10">
    <property type="entry name" value="Glutamine synthetase/guanido kinase, catalytic domain"/>
    <property type="match status" value="1"/>
</dbReference>
<dbReference type="InterPro" id="IPR036651">
    <property type="entry name" value="Gln_synt_N_sf"/>
</dbReference>
<evidence type="ECO:0000256" key="11">
    <source>
        <dbReference type="ARBA" id="ARBA00030668"/>
    </source>
</evidence>
<dbReference type="PANTHER" id="PTHR43785">
    <property type="entry name" value="GAMMA-GLUTAMYLPUTRESCINE SYNTHETASE"/>
    <property type="match status" value="1"/>
</dbReference>
<reference evidence="17" key="1">
    <citation type="submission" date="2022-08" db="EMBL/GenBank/DDBJ databases">
        <title>Alicyclobacillus fastidiosus DSM 17978, complete genome.</title>
        <authorList>
            <person name="Wang Q."/>
            <person name="Cai R."/>
            <person name="Wang Z."/>
        </authorList>
    </citation>
    <scope>NUCLEOTIDE SEQUENCE</scope>
    <source>
        <strain evidence="17">DSM 17978</strain>
    </source>
</reference>
<dbReference type="EMBL" id="CP104067">
    <property type="protein sequence ID" value="WAH42112.1"/>
    <property type="molecule type" value="Genomic_DNA"/>
</dbReference>
<evidence type="ECO:0000256" key="3">
    <source>
        <dbReference type="ARBA" id="ARBA00012937"/>
    </source>
</evidence>
<feature type="domain" description="GS catalytic" evidence="16">
    <location>
        <begin position="109"/>
        <end position="447"/>
    </location>
</feature>
<evidence type="ECO:0000256" key="13">
    <source>
        <dbReference type="PROSITE-ProRule" id="PRU01330"/>
    </source>
</evidence>
<dbReference type="InterPro" id="IPR014746">
    <property type="entry name" value="Gln_synth/guanido_kin_cat_dom"/>
</dbReference>